<protein>
    <submittedName>
        <fullName evidence="2">Fimbria/pilus outer membrane usher protein</fullName>
    </submittedName>
</protein>
<dbReference type="Pfam" id="PF00577">
    <property type="entry name" value="Usher"/>
    <property type="match status" value="2"/>
</dbReference>
<reference evidence="2 3" key="1">
    <citation type="submission" date="2023-04" db="EMBL/GenBank/DDBJ databases">
        <title>Halomonas strains isolated from rhizosphere soil.</title>
        <authorList>
            <person name="Xu L."/>
            <person name="Sun J.-Q."/>
        </authorList>
    </citation>
    <scope>NUCLEOTIDE SEQUENCE [LARGE SCALE GENOMIC DNA]</scope>
    <source>
        <strain evidence="2 3">LN1S58</strain>
    </source>
</reference>
<dbReference type="InterPro" id="IPR043142">
    <property type="entry name" value="PapC-like_C_sf"/>
</dbReference>
<feature type="domain" description="PapC-like C-terminal" evidence="1">
    <location>
        <begin position="716"/>
        <end position="776"/>
    </location>
</feature>
<dbReference type="Gene3D" id="2.60.40.2070">
    <property type="match status" value="1"/>
</dbReference>
<dbReference type="Proteomes" id="UP001244242">
    <property type="component" value="Unassembled WGS sequence"/>
</dbReference>
<dbReference type="EMBL" id="JASCQO010000055">
    <property type="protein sequence ID" value="MDI5936319.1"/>
    <property type="molecule type" value="Genomic_DNA"/>
</dbReference>
<organism evidence="2 3">
    <name type="scientific">Halomonas kalidii</name>
    <dbReference type="NCBI Taxonomy" id="3043293"/>
    <lineage>
        <taxon>Bacteria</taxon>
        <taxon>Pseudomonadati</taxon>
        <taxon>Pseudomonadota</taxon>
        <taxon>Gammaproteobacteria</taxon>
        <taxon>Oceanospirillales</taxon>
        <taxon>Halomonadaceae</taxon>
        <taxon>Halomonas</taxon>
    </lineage>
</organism>
<sequence>MLLLMASPTHADTTPATAAEADGWYTRVVAQSSPHAARPGSSSMEPRGISDAETLEELWLEATVNDQPQPTTVLALLRGGHDVWVAASDLEQWRVAPPASEPFDHHGEAFHRLEPLGISSELDRRRSTLDLEVPAALFADTRLEGPRRDRVPLTPSSLGAFFNYDLSSTHSRGGTRHSGLLEQGVFNGWGSGINRLVVRDNPPGDRPAVVRLETQWRRDTPDSMRTLRLGDTTSLGTAWSGGVRFGGLQWGSNFATRPEMVTLPLLSLAGEAALPSTVDLYLNDALRLRREVPPGPFSIDEIPVITGQGQAQLVVRDILGREQLITQPFYASARLLRQGLKDYSVELGAIRRDFGRASNAYGRALGTATYRAGLTNWLTTELHAQVLQNQQMAGVGGSWLLPFGGVMHAAYAASEAGGRQGDLMTLGLQRQGWPLSLGAESQFTSEDFMRLGMRQGHTLPRQQHSVFFSLSSGRAGSLRLSYTAQNFDDRDDIEIVNLGYSKGLGSFGYLTLTALHFMETGETALRAGLSIPLGMPRTSASLSVSDRDDHRQGSLQIQRSLPVGRGFGYRVRTGLGGDDHRQASLGLQHDYQTYLLEASQRRDQTASRANVRGGVAWLGGDLFASRHIDRSFAVVQMPGFSDVQVYADNQPVARTNHQGNALVPRLRAYERNRISIEQADLPLGAQVVSLEMQVSPYYRSGVELSFPVSHSRDAFFRILLESGEPLPVGAVVEDARGERFPVGLRGETFVTDLESSNRLRALWQGQACEFTLDVPEIEDVFLELGDVICHGVTP</sequence>
<accession>A0ABT6VS15</accession>
<dbReference type="InterPro" id="IPR025949">
    <property type="entry name" value="PapC-like_C"/>
</dbReference>
<keyword evidence="3" id="KW-1185">Reference proteome</keyword>
<name>A0ABT6VS15_9GAMM</name>
<proteinExistence type="predicted"/>
<dbReference type="Gene3D" id="2.60.40.3110">
    <property type="match status" value="1"/>
</dbReference>
<dbReference type="InterPro" id="IPR000015">
    <property type="entry name" value="Fimb_usher"/>
</dbReference>
<gene>
    <name evidence="2" type="ORF">QLQ84_21220</name>
</gene>
<evidence type="ECO:0000259" key="1">
    <source>
        <dbReference type="Pfam" id="PF13953"/>
    </source>
</evidence>
<dbReference type="PANTHER" id="PTHR30451">
    <property type="entry name" value="OUTER MEMBRANE USHER PROTEIN"/>
    <property type="match status" value="1"/>
</dbReference>
<evidence type="ECO:0000313" key="3">
    <source>
        <dbReference type="Proteomes" id="UP001244242"/>
    </source>
</evidence>
<dbReference type="Gene3D" id="2.60.40.2610">
    <property type="entry name" value="Outer membrane usher protein FimD, plug domain"/>
    <property type="match status" value="1"/>
</dbReference>
<evidence type="ECO:0000313" key="2">
    <source>
        <dbReference type="EMBL" id="MDI5936319.1"/>
    </source>
</evidence>
<dbReference type="Pfam" id="PF13953">
    <property type="entry name" value="PapC_C"/>
    <property type="match status" value="1"/>
</dbReference>
<comment type="caution">
    <text evidence="2">The sequence shown here is derived from an EMBL/GenBank/DDBJ whole genome shotgun (WGS) entry which is preliminary data.</text>
</comment>
<dbReference type="InterPro" id="IPR042186">
    <property type="entry name" value="FimD_plug_dom"/>
</dbReference>
<dbReference type="RefSeq" id="WP_282723859.1">
    <property type="nucleotide sequence ID" value="NZ_JASCQO010000055.1"/>
</dbReference>
<dbReference type="PANTHER" id="PTHR30451:SF5">
    <property type="entry name" value="SLR0019 PROTEIN"/>
    <property type="match status" value="1"/>
</dbReference>